<dbReference type="RefSeq" id="WP_236293314.1">
    <property type="nucleotide sequence ID" value="NZ_CAKMMW010000043.1"/>
</dbReference>
<feature type="binding site" evidence="9">
    <location>
        <position position="59"/>
    </location>
    <ligand>
        <name>Mg(2+)</name>
        <dbReference type="ChEBI" id="CHEBI:18420"/>
    </ligand>
</feature>
<feature type="binding site" evidence="9">
    <location>
        <begin position="120"/>
        <end position="123"/>
    </location>
    <ligand>
        <name>ATP</name>
        <dbReference type="ChEBI" id="CHEBI:30616"/>
    </ligand>
</feature>
<feature type="binding site" evidence="9">
    <location>
        <position position="59"/>
    </location>
    <ligand>
        <name>ATP</name>
        <dbReference type="ChEBI" id="CHEBI:30616"/>
    </ligand>
</feature>
<keyword evidence="4 9" id="KW-0547">Nucleotide-binding</keyword>
<feature type="binding site" evidence="9">
    <location>
        <begin position="20"/>
        <end position="25"/>
    </location>
    <ligand>
        <name>ATP</name>
        <dbReference type="ChEBI" id="CHEBI:30616"/>
    </ligand>
</feature>
<reference evidence="10" key="1">
    <citation type="submission" date="2022-01" db="EMBL/GenBank/DDBJ databases">
        <authorList>
            <person name="Criscuolo A."/>
        </authorList>
    </citation>
    <scope>NUCLEOTIDE SEQUENCE</scope>
    <source>
        <strain evidence="10">CIP111891</strain>
    </source>
</reference>
<feature type="active site" evidence="9">
    <location>
        <position position="45"/>
    </location>
</feature>
<sequence>MSRLRDASIRGLFVTGTDTDVGKTILTAAITAALRAEGLNVGVWKPVQSGARLGSGLTDSERLLQITGIDERPEAVAPFSFEAPLTPLLAAKQEGVTLTLTELIDAGIPLTKRYDTLLIEGAGGVAVPLTNDNLMVDLISELRIPTLIIARSSLGTINHTLLTVSFLRNCGVQITGIILNDSEWSEPLDDPSIASNAELIEQYSGLKVLGRFPRLHADSHSEMWIHTVRQTIQLGPIREALADQKLSHIGG</sequence>
<dbReference type="CDD" id="cd03109">
    <property type="entry name" value="DTBS"/>
    <property type="match status" value="1"/>
</dbReference>
<evidence type="ECO:0000256" key="6">
    <source>
        <dbReference type="ARBA" id="ARBA00022840"/>
    </source>
</evidence>
<dbReference type="InterPro" id="IPR004472">
    <property type="entry name" value="DTB_synth_BioD"/>
</dbReference>
<dbReference type="Proteomes" id="UP000838821">
    <property type="component" value="Unassembled WGS sequence"/>
</dbReference>
<gene>
    <name evidence="9 10" type="primary">bioD</name>
    <name evidence="10" type="ORF">PAECIP111891_06883</name>
</gene>
<comment type="catalytic activity">
    <reaction evidence="9">
        <text>(7R,8S)-7,8-diammoniononanoate + CO2 + ATP = (4R,5S)-dethiobiotin + ADP + phosphate + 3 H(+)</text>
        <dbReference type="Rhea" id="RHEA:15805"/>
        <dbReference type="ChEBI" id="CHEBI:15378"/>
        <dbReference type="ChEBI" id="CHEBI:16526"/>
        <dbReference type="ChEBI" id="CHEBI:30616"/>
        <dbReference type="ChEBI" id="CHEBI:43474"/>
        <dbReference type="ChEBI" id="CHEBI:149469"/>
        <dbReference type="ChEBI" id="CHEBI:149473"/>
        <dbReference type="ChEBI" id="CHEBI:456216"/>
        <dbReference type="EC" id="6.3.3.3"/>
    </reaction>
</comment>
<feature type="binding site" evidence="9">
    <location>
        <position position="24"/>
    </location>
    <ligand>
        <name>Mg(2+)</name>
        <dbReference type="ChEBI" id="CHEBI:18420"/>
    </ligand>
</feature>
<keyword evidence="5 9" id="KW-0093">Biotin biosynthesis</keyword>
<dbReference type="EMBL" id="CAKMMW010000043">
    <property type="protein sequence ID" value="CAH1231754.1"/>
    <property type="molecule type" value="Genomic_DNA"/>
</dbReference>
<comment type="subunit">
    <text evidence="9">Homodimer.</text>
</comment>
<comment type="subcellular location">
    <subcellularLocation>
        <location evidence="9">Cytoplasm</location>
    </subcellularLocation>
</comment>
<dbReference type="PIRSF" id="PIRSF006755">
    <property type="entry name" value="DTB_synth"/>
    <property type="match status" value="1"/>
</dbReference>
<dbReference type="HAMAP" id="MF_00336">
    <property type="entry name" value="BioD"/>
    <property type="match status" value="1"/>
</dbReference>
<feature type="binding site" evidence="9">
    <location>
        <position position="49"/>
    </location>
    <ligand>
        <name>substrate</name>
    </ligand>
</feature>
<keyword evidence="7 9" id="KW-0460">Magnesium</keyword>
<keyword evidence="11" id="KW-1185">Reference proteome</keyword>
<dbReference type="Pfam" id="PF13500">
    <property type="entry name" value="AAA_26"/>
    <property type="match status" value="1"/>
</dbReference>
<dbReference type="InterPro" id="IPR027417">
    <property type="entry name" value="P-loop_NTPase"/>
</dbReference>
<comment type="function">
    <text evidence="9">Catalyzes a mechanistically unusual reaction, the ATP-dependent insertion of CO2 between the N7 and N8 nitrogen atoms of 7,8-diaminopelargonic acid (DAPA, also called 7,8-diammoniononanoate) to form a ureido ring.</text>
</comment>
<dbReference type="PANTHER" id="PTHR43210">
    <property type="entry name" value="DETHIOBIOTIN SYNTHETASE"/>
    <property type="match status" value="1"/>
</dbReference>
<protein>
    <recommendedName>
        <fullName evidence="9">ATP-dependent dethiobiotin synthetase BioD</fullName>
        <ecNumber evidence="9">6.3.3.3</ecNumber>
    </recommendedName>
    <alternativeName>
        <fullName evidence="9">DTB synthetase</fullName>
        <shortName evidence="9">DTBS</shortName>
    </alternativeName>
    <alternativeName>
        <fullName evidence="9">Dethiobiotin synthase</fullName>
    </alternativeName>
</protein>
<comment type="caution">
    <text evidence="9">Lacks conserved residue(s) required for the propagation of feature annotation.</text>
</comment>
<comment type="caution">
    <text evidence="10">The sequence shown here is derived from an EMBL/GenBank/DDBJ whole genome shotgun (WGS) entry which is preliminary data.</text>
</comment>
<comment type="pathway">
    <text evidence="9">Cofactor biosynthesis; biotin biosynthesis; biotin from 7,8-diaminononanoate: step 1/2.</text>
</comment>
<feature type="binding site" evidence="9">
    <location>
        <begin position="213"/>
        <end position="215"/>
    </location>
    <ligand>
        <name>ATP</name>
        <dbReference type="ChEBI" id="CHEBI:30616"/>
    </ligand>
</feature>
<keyword evidence="2 9" id="KW-0436">Ligase</keyword>
<comment type="cofactor">
    <cofactor evidence="9">
        <name>Mg(2+)</name>
        <dbReference type="ChEBI" id="CHEBI:18420"/>
    </cofactor>
</comment>
<dbReference type="PANTHER" id="PTHR43210:SF2">
    <property type="entry name" value="ATP-DEPENDENT DETHIOBIOTIN SYNTHETASE BIOD 2"/>
    <property type="match status" value="1"/>
</dbReference>
<evidence type="ECO:0000256" key="4">
    <source>
        <dbReference type="ARBA" id="ARBA00022741"/>
    </source>
</evidence>
<evidence type="ECO:0000313" key="11">
    <source>
        <dbReference type="Proteomes" id="UP000838821"/>
    </source>
</evidence>
<evidence type="ECO:0000313" key="10">
    <source>
        <dbReference type="EMBL" id="CAH1231754.1"/>
    </source>
</evidence>
<dbReference type="SUPFAM" id="SSF52540">
    <property type="entry name" value="P-loop containing nucleoside triphosphate hydrolases"/>
    <property type="match status" value="1"/>
</dbReference>
<dbReference type="EC" id="6.3.3.3" evidence="9"/>
<evidence type="ECO:0000256" key="5">
    <source>
        <dbReference type="ARBA" id="ARBA00022756"/>
    </source>
</evidence>
<organism evidence="10 11">
    <name type="scientific">Paenibacillus allorhizoplanae</name>
    <dbReference type="NCBI Taxonomy" id="2905648"/>
    <lineage>
        <taxon>Bacteria</taxon>
        <taxon>Bacillati</taxon>
        <taxon>Bacillota</taxon>
        <taxon>Bacilli</taxon>
        <taxon>Bacillales</taxon>
        <taxon>Paenibacillaceae</taxon>
        <taxon>Paenibacillus</taxon>
    </lineage>
</organism>
<evidence type="ECO:0000256" key="9">
    <source>
        <dbReference type="HAMAP-Rule" id="MF_00336"/>
    </source>
</evidence>
<dbReference type="Gene3D" id="3.40.50.300">
    <property type="entry name" value="P-loop containing nucleotide triphosphate hydrolases"/>
    <property type="match status" value="1"/>
</dbReference>
<keyword evidence="1 9" id="KW-0963">Cytoplasm</keyword>
<keyword evidence="3 9" id="KW-0479">Metal-binding</keyword>
<evidence type="ECO:0000256" key="8">
    <source>
        <dbReference type="ARBA" id="ARBA00047386"/>
    </source>
</evidence>
<evidence type="ECO:0000256" key="2">
    <source>
        <dbReference type="ARBA" id="ARBA00022598"/>
    </source>
</evidence>
<dbReference type="GO" id="GO:0004141">
    <property type="term" value="F:dethiobiotin synthase activity"/>
    <property type="evidence" value="ECO:0007669"/>
    <property type="project" value="UniProtKB-EC"/>
</dbReference>
<proteinExistence type="inferred from homology"/>
<feature type="binding site" evidence="9">
    <location>
        <position position="120"/>
    </location>
    <ligand>
        <name>Mg(2+)</name>
        <dbReference type="ChEBI" id="CHEBI:18420"/>
    </ligand>
</feature>
<accession>A0ABN8HAJ9</accession>
<comment type="similarity">
    <text evidence="9">Belongs to the dethiobiotin synthetase family.</text>
</comment>
<evidence type="ECO:0000256" key="7">
    <source>
        <dbReference type="ARBA" id="ARBA00022842"/>
    </source>
</evidence>
<keyword evidence="6 9" id="KW-0067">ATP-binding</keyword>
<evidence type="ECO:0000256" key="1">
    <source>
        <dbReference type="ARBA" id="ARBA00022490"/>
    </source>
</evidence>
<dbReference type="NCBIfam" id="TIGR00347">
    <property type="entry name" value="bioD"/>
    <property type="match status" value="1"/>
</dbReference>
<feature type="binding site" evidence="9">
    <location>
        <begin position="180"/>
        <end position="181"/>
    </location>
    <ligand>
        <name>ATP</name>
        <dbReference type="ChEBI" id="CHEBI:30616"/>
    </ligand>
</feature>
<evidence type="ECO:0000256" key="3">
    <source>
        <dbReference type="ARBA" id="ARBA00022723"/>
    </source>
</evidence>
<name>A0ABN8HAJ9_9BACL</name>
<comment type="catalytic activity">
    <reaction evidence="8">
        <text>(7R,8S)-8-amino-7-(carboxyamino)nonanoate + ATP = (4R,5S)-dethiobiotin + ADP + phosphate + H(+)</text>
        <dbReference type="Rhea" id="RHEA:63684"/>
        <dbReference type="ChEBI" id="CHEBI:15378"/>
        <dbReference type="ChEBI" id="CHEBI:30616"/>
        <dbReference type="ChEBI" id="CHEBI:43474"/>
        <dbReference type="ChEBI" id="CHEBI:149470"/>
        <dbReference type="ChEBI" id="CHEBI:149473"/>
        <dbReference type="ChEBI" id="CHEBI:456216"/>
    </reaction>
</comment>